<accession>A0A7W9NMW4</accession>
<evidence type="ECO:0000313" key="4">
    <source>
        <dbReference type="Proteomes" id="UP000585638"/>
    </source>
</evidence>
<dbReference type="InterPro" id="IPR027417">
    <property type="entry name" value="P-loop_NTPase"/>
</dbReference>
<dbReference type="RefSeq" id="WP_184870439.1">
    <property type="nucleotide sequence ID" value="NZ_BAAAWY010000004.1"/>
</dbReference>
<name>A0A7W9NMW4_9PSEU</name>
<evidence type="ECO:0000259" key="2">
    <source>
        <dbReference type="Pfam" id="PF01935"/>
    </source>
</evidence>
<dbReference type="EMBL" id="JACHIR010000004">
    <property type="protein sequence ID" value="MBB5897966.1"/>
    <property type="molecule type" value="Genomic_DNA"/>
</dbReference>
<comment type="caution">
    <text evidence="3">The sequence shown here is derived from an EMBL/GenBank/DDBJ whole genome shotgun (WGS) entry which is preliminary data.</text>
</comment>
<feature type="domain" description="Helicase HerA central" evidence="2">
    <location>
        <begin position="338"/>
        <end position="403"/>
    </location>
</feature>
<organism evidence="3 4">
    <name type="scientific">Kutzneria kofuensis</name>
    <dbReference type="NCBI Taxonomy" id="103725"/>
    <lineage>
        <taxon>Bacteria</taxon>
        <taxon>Bacillati</taxon>
        <taxon>Actinomycetota</taxon>
        <taxon>Actinomycetes</taxon>
        <taxon>Pseudonocardiales</taxon>
        <taxon>Pseudonocardiaceae</taxon>
        <taxon>Kutzneria</taxon>
    </lineage>
</organism>
<keyword evidence="4" id="KW-1185">Reference proteome</keyword>
<sequence length="972" mass="105838">MATAVRWSEFDLHELTEVPAPAEHRRGEDGERGDRDGYADDPLAALAVALAGAHAGLTATGHHAPVVVSAWVRPPNARRMHFLVGGNPDFTPAMGTGPGEVLFPPGALATPLGRGQTTLLDLFDCWVPCTGHPDALWAPTDPKHAKPQARRGSFEQYVAHLRQPFAWVVLAEPARAQEVQPELDRLVREILPLSRTEVGEANRISLERKQSRHRELSRALLGNAWRIRVLVGGCDGAVTENVAALLCAAADLDNQPYVLTPSGRATGLAGAAQHEGVLAGTDLLVRLTRPPRRELPGIRVVEPRRFDVTPDAPADEGLLLGGVLDAARSEVGALTASRDSLNRHTFVCGATGSGKSFTVRHLLAEATRAGLPWLVVEPAKAEYGRMANRLARLGGDVVVLQPGRADDPPVGFNPLAPARVTDADGTERVFPLQTHLDLVRALFLATFDPQEPFPQILTTSLTRSYEELGWDVTLGEAAHDGAEPRYPTLTDLQRVAAIVVDEIGYGAEIAANMQGFVKVRMRSLGQGVIGRFLNDAHPLDFGRLMRRNVVLEIEDVGDDTDKAFLMGAVLLQLTEHLKLLHGNRSQVPLHHLTVIEEAHRLLRNPGEDADSAAGRAVETFASLLAEVRAYGEGLVVVEQIPSKLIPDVIKNTAVKVVHRLPAEDDRKSVGATMNLDDGQSRNVVSLQPREAAVFTDGMDRPLLVRVPDGRKAEEGAARPAPVADLIRTVRSSTCGSECQAAACSLADIARGNQLLARYPVLTVWTELTVLAHLANAPNPALQPRYRDILLDAASVRTLECALSQAVERAVRTRSAQLQPTMRPWLFAAHCNAVQVNALWHGADHRCEDDDPLFLAESYKWARVLQWLEGDDDAPRHQDSEAWERFYRQPIPGATRADQRAVVEGWQDELYRDEAGRNAVTYGTSRPSALESALGAQADGGDAWRRAVARAVDWFTGDTRWIWSHVLPIGSET</sequence>
<evidence type="ECO:0000256" key="1">
    <source>
        <dbReference type="SAM" id="MobiDB-lite"/>
    </source>
</evidence>
<gene>
    <name evidence="3" type="ORF">BJ998_009225</name>
</gene>
<dbReference type="PANTHER" id="PTHR30121:SF6">
    <property type="entry name" value="SLR6007 PROTEIN"/>
    <property type="match status" value="1"/>
</dbReference>
<dbReference type="AlphaFoldDB" id="A0A7W9NMW4"/>
<dbReference type="Proteomes" id="UP000585638">
    <property type="component" value="Unassembled WGS sequence"/>
</dbReference>
<dbReference type="InterPro" id="IPR051162">
    <property type="entry name" value="T4SS_component"/>
</dbReference>
<reference evidence="3 4" key="1">
    <citation type="submission" date="2020-08" db="EMBL/GenBank/DDBJ databases">
        <title>Sequencing the genomes of 1000 actinobacteria strains.</title>
        <authorList>
            <person name="Klenk H.-P."/>
        </authorList>
    </citation>
    <scope>NUCLEOTIDE SEQUENCE [LARGE SCALE GENOMIC DNA]</scope>
    <source>
        <strain evidence="3 4">DSM 43851</strain>
    </source>
</reference>
<dbReference type="PANTHER" id="PTHR30121">
    <property type="entry name" value="UNCHARACTERIZED PROTEIN YJGR-RELATED"/>
    <property type="match status" value="1"/>
</dbReference>
<proteinExistence type="predicted"/>
<evidence type="ECO:0000313" key="3">
    <source>
        <dbReference type="EMBL" id="MBB5897966.1"/>
    </source>
</evidence>
<dbReference type="SUPFAM" id="SSF52540">
    <property type="entry name" value="P-loop containing nucleoside triphosphate hydrolases"/>
    <property type="match status" value="1"/>
</dbReference>
<feature type="region of interest" description="Disordered" evidence="1">
    <location>
        <begin position="18"/>
        <end position="38"/>
    </location>
</feature>
<dbReference type="Gene3D" id="3.40.50.300">
    <property type="entry name" value="P-loop containing nucleotide triphosphate hydrolases"/>
    <property type="match status" value="2"/>
</dbReference>
<protein>
    <recommendedName>
        <fullName evidence="2">Helicase HerA central domain-containing protein</fullName>
    </recommendedName>
</protein>
<dbReference type="InterPro" id="IPR002789">
    <property type="entry name" value="HerA_central"/>
</dbReference>
<dbReference type="Pfam" id="PF01935">
    <property type="entry name" value="DUF87"/>
    <property type="match status" value="1"/>
</dbReference>